<dbReference type="Gene3D" id="1.20.120.1780">
    <property type="entry name" value="UbiA prenyltransferase"/>
    <property type="match status" value="1"/>
</dbReference>
<dbReference type="STRING" id="1232681.ADIS_0868"/>
<keyword evidence="5 8" id="KW-0812">Transmembrane</keyword>
<dbReference type="Pfam" id="PF01040">
    <property type="entry name" value="UbiA"/>
    <property type="match status" value="1"/>
</dbReference>
<dbReference type="Gene3D" id="1.10.357.140">
    <property type="entry name" value="UbiA prenyltransferase"/>
    <property type="match status" value="1"/>
</dbReference>
<dbReference type="AlphaFoldDB" id="R7ZXI7"/>
<dbReference type="GO" id="GO:0046428">
    <property type="term" value="F:1,4-dihydroxy-2-naphthoate polyprenyltransferase activity"/>
    <property type="evidence" value="ECO:0007669"/>
    <property type="project" value="UniProtKB-UniRule"/>
</dbReference>
<dbReference type="GO" id="GO:0009234">
    <property type="term" value="P:menaquinone biosynthetic process"/>
    <property type="evidence" value="ECO:0007669"/>
    <property type="project" value="UniProtKB-UniRule"/>
</dbReference>
<organism evidence="10 11">
    <name type="scientific">Lunatimonas lonarensis</name>
    <dbReference type="NCBI Taxonomy" id="1232681"/>
    <lineage>
        <taxon>Bacteria</taxon>
        <taxon>Pseudomonadati</taxon>
        <taxon>Bacteroidota</taxon>
        <taxon>Cytophagia</taxon>
        <taxon>Cytophagales</taxon>
        <taxon>Cyclobacteriaceae</taxon>
    </lineage>
</organism>
<dbReference type="InterPro" id="IPR004657">
    <property type="entry name" value="MenA"/>
</dbReference>
<evidence type="ECO:0000256" key="9">
    <source>
        <dbReference type="NCBIfam" id="TIGR00751"/>
    </source>
</evidence>
<dbReference type="CDD" id="cd13962">
    <property type="entry name" value="PT_UbiA_UBIAD1"/>
    <property type="match status" value="1"/>
</dbReference>
<dbReference type="NCBIfam" id="NF004750">
    <property type="entry name" value="PRK06080.1-2"/>
    <property type="match status" value="1"/>
</dbReference>
<evidence type="ECO:0000256" key="6">
    <source>
        <dbReference type="ARBA" id="ARBA00022989"/>
    </source>
</evidence>
<keyword evidence="6 8" id="KW-1133">Transmembrane helix</keyword>
<dbReference type="GO" id="GO:0042371">
    <property type="term" value="P:vitamin K biosynthetic process"/>
    <property type="evidence" value="ECO:0007669"/>
    <property type="project" value="TreeGrafter"/>
</dbReference>
<gene>
    <name evidence="8" type="primary">menA</name>
    <name evidence="10" type="ORF">ADIS_0868</name>
</gene>
<feature type="transmembrane region" description="Helical" evidence="8">
    <location>
        <begin position="181"/>
        <end position="199"/>
    </location>
</feature>
<feature type="transmembrane region" description="Helical" evidence="8">
    <location>
        <begin position="281"/>
        <end position="302"/>
    </location>
</feature>
<dbReference type="InterPro" id="IPR026046">
    <property type="entry name" value="UBIAD1"/>
</dbReference>
<dbReference type="EC" id="2.5.1.74" evidence="8 9"/>
<dbReference type="PIRSF" id="PIRSF005355">
    <property type="entry name" value="UBIAD1"/>
    <property type="match status" value="1"/>
</dbReference>
<dbReference type="InterPro" id="IPR000537">
    <property type="entry name" value="UbiA_prenyltransferase"/>
</dbReference>
<dbReference type="GO" id="GO:0005886">
    <property type="term" value="C:plasma membrane"/>
    <property type="evidence" value="ECO:0007669"/>
    <property type="project" value="UniProtKB-SubCell"/>
</dbReference>
<evidence type="ECO:0000256" key="7">
    <source>
        <dbReference type="ARBA" id="ARBA00023136"/>
    </source>
</evidence>
<keyword evidence="7 8" id="KW-0472">Membrane</keyword>
<comment type="catalytic activity">
    <reaction evidence="8">
        <text>an all-trans-polyprenyl diphosphate + 1,4-dihydroxy-2-naphthoate + H(+) = a 2-demethylmenaquinol + CO2 + diphosphate</text>
        <dbReference type="Rhea" id="RHEA:26478"/>
        <dbReference type="Rhea" id="RHEA-COMP:9563"/>
        <dbReference type="Rhea" id="RHEA-COMP:9564"/>
        <dbReference type="ChEBI" id="CHEBI:11173"/>
        <dbReference type="ChEBI" id="CHEBI:15378"/>
        <dbReference type="ChEBI" id="CHEBI:16526"/>
        <dbReference type="ChEBI" id="CHEBI:33019"/>
        <dbReference type="ChEBI" id="CHEBI:55437"/>
        <dbReference type="ChEBI" id="CHEBI:58914"/>
        <dbReference type="EC" id="2.5.1.74"/>
    </reaction>
</comment>
<keyword evidence="3 8" id="KW-1003">Cell membrane</keyword>
<evidence type="ECO:0000256" key="8">
    <source>
        <dbReference type="HAMAP-Rule" id="MF_01937"/>
    </source>
</evidence>
<dbReference type="Proteomes" id="UP000013909">
    <property type="component" value="Unassembled WGS sequence"/>
</dbReference>
<evidence type="ECO:0000313" key="11">
    <source>
        <dbReference type="Proteomes" id="UP000013909"/>
    </source>
</evidence>
<dbReference type="HAMAP" id="MF_01937">
    <property type="entry name" value="MenA_1"/>
    <property type="match status" value="1"/>
</dbReference>
<accession>R7ZXI7</accession>
<feature type="transmembrane region" description="Helical" evidence="8">
    <location>
        <begin position="156"/>
        <end position="175"/>
    </location>
</feature>
<sequence length="303" mass="32876">MDISLKDKRQAWLHAFRLRTLPLALSSIFLGSILAAGDAAFRWEILALASLTTILLQVLSNLANDYGDSVHGADHAQREGPIRAVQSGIITQSEMKKAMALCGVLAFLSGILLLYVAFSSLWVFLGFLLLGLLAIFAAINYTSGSNPYGYMGLGDLSVYLFFGLTGVLGTFFLHSETWNNTLLLPATSLGFFATAVLNINNIRDIASDQTAGKKSIPVRIGRKAAVRYNWFLILGGNACMILFVLLWAEPQALAFLVLVPSMAYVGMGVQRAKSAADTDPFLKKMAINTLLWVLAFGVGYLLL</sequence>
<comment type="caution">
    <text evidence="10">The sequence shown here is derived from an EMBL/GenBank/DDBJ whole genome shotgun (WGS) entry which is preliminary data.</text>
</comment>
<reference evidence="10 11" key="1">
    <citation type="submission" date="2013-02" db="EMBL/GenBank/DDBJ databases">
        <title>A novel strain isolated from Lonar lake, Maharashtra, India.</title>
        <authorList>
            <person name="Singh A."/>
        </authorList>
    </citation>
    <scope>NUCLEOTIDE SEQUENCE [LARGE SCALE GENOMIC DNA]</scope>
    <source>
        <strain evidence="10 11">AK24</strain>
    </source>
</reference>
<dbReference type="NCBIfam" id="TIGR00751">
    <property type="entry name" value="menA"/>
    <property type="match status" value="1"/>
</dbReference>
<name>R7ZXI7_9BACT</name>
<dbReference type="EMBL" id="AQHR01000025">
    <property type="protein sequence ID" value="EON78694.1"/>
    <property type="molecule type" value="Genomic_DNA"/>
</dbReference>
<dbReference type="InterPro" id="IPR044878">
    <property type="entry name" value="UbiA_sf"/>
</dbReference>
<dbReference type="PATRIC" id="fig|1288963.3.peg.867"/>
<dbReference type="UniPathway" id="UPA00079">
    <property type="reaction ID" value="UER00168"/>
</dbReference>
<feature type="transmembrane region" description="Helical" evidence="8">
    <location>
        <begin position="98"/>
        <end position="118"/>
    </location>
</feature>
<dbReference type="PANTHER" id="PTHR13929">
    <property type="entry name" value="1,4-DIHYDROXY-2-NAPHTHOATE OCTAPRENYLTRANSFERASE"/>
    <property type="match status" value="1"/>
</dbReference>
<protein>
    <recommendedName>
        <fullName evidence="8 9">1,4-dihydroxy-2-naphthoate octaprenyltransferase</fullName>
        <shortName evidence="8">DHNA-octaprenyltransferase</shortName>
        <ecNumber evidence="8 9">2.5.1.74</ecNumber>
    </recommendedName>
</protein>
<comment type="pathway">
    <text evidence="8">Quinol/quinone metabolism; menaquinone biosynthesis; menaquinol from 1,4-dihydroxy-2-naphthoate: step 1/2.</text>
</comment>
<feature type="transmembrane region" description="Helical" evidence="8">
    <location>
        <begin position="124"/>
        <end position="144"/>
    </location>
</feature>
<evidence type="ECO:0000256" key="1">
    <source>
        <dbReference type="ARBA" id="ARBA00004141"/>
    </source>
</evidence>
<evidence type="ECO:0000256" key="4">
    <source>
        <dbReference type="ARBA" id="ARBA00022679"/>
    </source>
</evidence>
<feature type="transmembrane region" description="Helical" evidence="8">
    <location>
        <begin position="228"/>
        <end position="246"/>
    </location>
</feature>
<comment type="subcellular location">
    <subcellularLocation>
        <location evidence="8">Cell membrane</location>
        <topology evidence="8">Multi-pass membrane protein</topology>
    </subcellularLocation>
    <subcellularLocation>
        <location evidence="1">Membrane</location>
        <topology evidence="1">Multi-pass membrane protein</topology>
    </subcellularLocation>
</comment>
<evidence type="ECO:0000313" key="10">
    <source>
        <dbReference type="EMBL" id="EON78694.1"/>
    </source>
</evidence>
<dbReference type="PANTHER" id="PTHR13929:SF0">
    <property type="entry name" value="UBIA PRENYLTRANSFERASE DOMAIN-CONTAINING PROTEIN 1"/>
    <property type="match status" value="1"/>
</dbReference>
<comment type="function">
    <text evidence="8">Conversion of 1,4-dihydroxy-2-naphthoate (DHNA) to demethylmenaquinone (DMK).</text>
</comment>
<keyword evidence="11" id="KW-1185">Reference proteome</keyword>
<proteinExistence type="inferred from homology"/>
<evidence type="ECO:0000256" key="5">
    <source>
        <dbReference type="ARBA" id="ARBA00022692"/>
    </source>
</evidence>
<evidence type="ECO:0000256" key="2">
    <source>
        <dbReference type="ARBA" id="ARBA00022428"/>
    </source>
</evidence>
<dbReference type="RefSeq" id="WP_010853016.1">
    <property type="nucleotide sequence ID" value="NZ_AQHR01000025.1"/>
</dbReference>
<keyword evidence="4 8" id="KW-0808">Transferase</keyword>
<keyword evidence="2 8" id="KW-0474">Menaquinone biosynthesis</keyword>
<dbReference type="OrthoDB" id="9767568at2"/>
<evidence type="ECO:0000256" key="3">
    <source>
        <dbReference type="ARBA" id="ARBA00022475"/>
    </source>
</evidence>
<comment type="similarity">
    <text evidence="8">Belongs to the MenA family. Type 1 subfamily.</text>
</comment>